<comment type="caution">
    <text evidence="1">The sequence shown here is derived from an EMBL/GenBank/DDBJ whole genome shotgun (WGS) entry which is preliminary data.</text>
</comment>
<name>A0AA43KDI0_9CYAN</name>
<dbReference type="EMBL" id="JANQDL010000008">
    <property type="protein sequence ID" value="MDH6062382.1"/>
    <property type="molecule type" value="Genomic_DNA"/>
</dbReference>
<dbReference type="Proteomes" id="UP001159370">
    <property type="component" value="Unassembled WGS sequence"/>
</dbReference>
<dbReference type="AlphaFoldDB" id="A0AA43KDI0"/>
<dbReference type="RefSeq" id="WP_280651731.1">
    <property type="nucleotide sequence ID" value="NZ_JANQDL010000008.1"/>
</dbReference>
<organism evidence="1 2">
    <name type="scientific">Umezakia ovalisporum FSS-62</name>
    <dbReference type="NCBI Taxonomy" id="2971776"/>
    <lineage>
        <taxon>Bacteria</taxon>
        <taxon>Bacillati</taxon>
        <taxon>Cyanobacteriota</taxon>
        <taxon>Cyanophyceae</taxon>
        <taxon>Nostocales</taxon>
        <taxon>Nodulariaceae</taxon>
        <taxon>Umezakia</taxon>
    </lineage>
</organism>
<proteinExistence type="predicted"/>
<accession>A0AA43KDI0</accession>
<evidence type="ECO:0000313" key="1">
    <source>
        <dbReference type="EMBL" id="MDH6062382.1"/>
    </source>
</evidence>
<gene>
    <name evidence="1" type="ORF">NWP23_00950</name>
</gene>
<evidence type="ECO:0000313" key="2">
    <source>
        <dbReference type="Proteomes" id="UP001159370"/>
    </source>
</evidence>
<dbReference type="GeneID" id="83683258"/>
<sequence length="62" mass="7126">MAKIIGKLVRDVVMHWIYSEVWRCAKPLLLLVGGRKIAGYTRDFQNVTSNPRLVIMIILVND</sequence>
<protein>
    <submittedName>
        <fullName evidence="1">Uncharacterized protein</fullName>
    </submittedName>
</protein>
<reference evidence="1 2" key="1">
    <citation type="journal article" date="2023" name="J. Phycol.">
        <title>Chrysosporum ovalisporum is synonymous with the true-branching cyanobacterium Umezakia natans (Nostocales/Aphanizomenonaceae).</title>
        <authorList>
            <person name="McGregor G.B."/>
            <person name="Sendall B.C."/>
            <person name="Niiyama Y."/>
            <person name="Tuji A."/>
            <person name="Willis A."/>
        </authorList>
    </citation>
    <scope>NUCLEOTIDE SEQUENCE [LARGE SCALE GENOMIC DNA]</scope>
    <source>
        <strain evidence="1 2">FSS-62</strain>
    </source>
</reference>